<organism evidence="1 2">
    <name type="scientific">Penicillium diatomitis</name>
    <dbReference type="NCBI Taxonomy" id="2819901"/>
    <lineage>
        <taxon>Eukaryota</taxon>
        <taxon>Fungi</taxon>
        <taxon>Dikarya</taxon>
        <taxon>Ascomycota</taxon>
        <taxon>Pezizomycotina</taxon>
        <taxon>Eurotiomycetes</taxon>
        <taxon>Eurotiomycetidae</taxon>
        <taxon>Eurotiales</taxon>
        <taxon>Aspergillaceae</taxon>
        <taxon>Penicillium</taxon>
    </lineage>
</organism>
<dbReference type="EMBL" id="JAPWDQ010000010">
    <property type="protein sequence ID" value="KAJ5477123.1"/>
    <property type="molecule type" value="Genomic_DNA"/>
</dbReference>
<evidence type="ECO:0000313" key="1">
    <source>
        <dbReference type="EMBL" id="KAJ5477123.1"/>
    </source>
</evidence>
<evidence type="ECO:0000313" key="2">
    <source>
        <dbReference type="Proteomes" id="UP001148312"/>
    </source>
</evidence>
<keyword evidence="2" id="KW-1185">Reference proteome</keyword>
<sequence length="92" mass="10529">MSNPMHGDKRRWMPDQAVDFHQQNMACSGRSRLKYDNKINSTRDHAAESIRSRAKLNVWGCTRPSSPVINTPSVMWLRTVVDRANFDHGTTS</sequence>
<proteinExistence type="predicted"/>
<dbReference type="RefSeq" id="XP_056787667.1">
    <property type="nucleotide sequence ID" value="XM_056936868.1"/>
</dbReference>
<reference evidence="1" key="1">
    <citation type="submission" date="2022-12" db="EMBL/GenBank/DDBJ databases">
        <authorList>
            <person name="Petersen C."/>
        </authorList>
    </citation>
    <scope>NUCLEOTIDE SEQUENCE</scope>
    <source>
        <strain evidence="1">IBT 30728</strain>
    </source>
</reference>
<accession>A0A9W9WUS7</accession>
<dbReference type="GeneID" id="81627117"/>
<dbReference type="Proteomes" id="UP001148312">
    <property type="component" value="Unassembled WGS sequence"/>
</dbReference>
<dbReference type="AlphaFoldDB" id="A0A9W9WUS7"/>
<protein>
    <submittedName>
        <fullName evidence="1">Uncharacterized protein</fullName>
    </submittedName>
</protein>
<comment type="caution">
    <text evidence="1">The sequence shown here is derived from an EMBL/GenBank/DDBJ whole genome shotgun (WGS) entry which is preliminary data.</text>
</comment>
<reference evidence="1" key="2">
    <citation type="journal article" date="2023" name="IMA Fungus">
        <title>Comparative genomic study of the Penicillium genus elucidates a diverse pangenome and 15 lateral gene transfer events.</title>
        <authorList>
            <person name="Petersen C."/>
            <person name="Sorensen T."/>
            <person name="Nielsen M.R."/>
            <person name="Sondergaard T.E."/>
            <person name="Sorensen J.L."/>
            <person name="Fitzpatrick D.A."/>
            <person name="Frisvad J.C."/>
            <person name="Nielsen K.L."/>
        </authorList>
    </citation>
    <scope>NUCLEOTIDE SEQUENCE</scope>
    <source>
        <strain evidence="1">IBT 30728</strain>
    </source>
</reference>
<gene>
    <name evidence="1" type="ORF">N7539_007267</name>
</gene>
<name>A0A9W9WUS7_9EURO</name>